<evidence type="ECO:0000256" key="1">
    <source>
        <dbReference type="SAM" id="MobiDB-lite"/>
    </source>
</evidence>
<dbReference type="AlphaFoldDB" id="A0A9Q0JYD3"/>
<feature type="compositionally biased region" description="Gly residues" evidence="1">
    <location>
        <begin position="89"/>
        <end position="103"/>
    </location>
</feature>
<sequence>MVYCFCDVRIEGRSLLADLVPLPMRDFDIIFSMDWLVTYLSSVHCYEEKVMFHTVGGNEFAFTGGKIPRTPEKENREEKVTAERKSGIGDFGTRGKGGRGGGQSSSSRRASPALFREQMLM</sequence>
<feature type="region of interest" description="Disordered" evidence="1">
    <location>
        <begin position="63"/>
        <end position="121"/>
    </location>
</feature>
<feature type="compositionally biased region" description="Basic and acidic residues" evidence="1">
    <location>
        <begin position="69"/>
        <end position="87"/>
    </location>
</feature>
<dbReference type="OrthoDB" id="1751327at2759"/>
<protein>
    <submittedName>
        <fullName evidence="2">Uncharacterized protein</fullName>
    </submittedName>
</protein>
<evidence type="ECO:0000313" key="3">
    <source>
        <dbReference type="Proteomes" id="UP001141806"/>
    </source>
</evidence>
<proteinExistence type="predicted"/>
<comment type="caution">
    <text evidence="2">The sequence shown here is derived from an EMBL/GenBank/DDBJ whole genome shotgun (WGS) entry which is preliminary data.</text>
</comment>
<keyword evidence="3" id="KW-1185">Reference proteome</keyword>
<dbReference type="Proteomes" id="UP001141806">
    <property type="component" value="Unassembled WGS sequence"/>
</dbReference>
<dbReference type="Pfam" id="PF08284">
    <property type="entry name" value="RVP_2"/>
    <property type="match status" value="1"/>
</dbReference>
<reference evidence="2" key="1">
    <citation type="journal article" date="2023" name="Plant J.">
        <title>The genome of the king protea, Protea cynaroides.</title>
        <authorList>
            <person name="Chang J."/>
            <person name="Duong T.A."/>
            <person name="Schoeman C."/>
            <person name="Ma X."/>
            <person name="Roodt D."/>
            <person name="Barker N."/>
            <person name="Li Z."/>
            <person name="Van de Peer Y."/>
            <person name="Mizrachi E."/>
        </authorList>
    </citation>
    <scope>NUCLEOTIDE SEQUENCE</scope>
    <source>
        <tissue evidence="2">Young leaves</tissue>
    </source>
</reference>
<name>A0A9Q0JYD3_9MAGN</name>
<accession>A0A9Q0JYD3</accession>
<dbReference type="EMBL" id="JAMYWD010000011">
    <property type="protein sequence ID" value="KAJ4955967.1"/>
    <property type="molecule type" value="Genomic_DNA"/>
</dbReference>
<organism evidence="2 3">
    <name type="scientific">Protea cynaroides</name>
    <dbReference type="NCBI Taxonomy" id="273540"/>
    <lineage>
        <taxon>Eukaryota</taxon>
        <taxon>Viridiplantae</taxon>
        <taxon>Streptophyta</taxon>
        <taxon>Embryophyta</taxon>
        <taxon>Tracheophyta</taxon>
        <taxon>Spermatophyta</taxon>
        <taxon>Magnoliopsida</taxon>
        <taxon>Proteales</taxon>
        <taxon>Proteaceae</taxon>
        <taxon>Protea</taxon>
    </lineage>
</organism>
<evidence type="ECO:0000313" key="2">
    <source>
        <dbReference type="EMBL" id="KAJ4955967.1"/>
    </source>
</evidence>
<gene>
    <name evidence="2" type="ORF">NE237_012750</name>
</gene>